<evidence type="ECO:0000313" key="9">
    <source>
        <dbReference type="Proteomes" id="UP000008841"/>
    </source>
</evidence>
<reference evidence="8 9" key="1">
    <citation type="submission" date="2008-05" db="EMBL/GenBank/DDBJ databases">
        <title>Complete sequence of Chlorobium limicola DSM 245.</title>
        <authorList>
            <consortium name="US DOE Joint Genome Institute"/>
            <person name="Lucas S."/>
            <person name="Copeland A."/>
            <person name="Lapidus A."/>
            <person name="Glavina del Rio T."/>
            <person name="Dalin E."/>
            <person name="Tice H."/>
            <person name="Bruce D."/>
            <person name="Goodwin L."/>
            <person name="Pitluck S."/>
            <person name="Schmutz J."/>
            <person name="Larimer F."/>
            <person name="Land M."/>
            <person name="Hauser L."/>
            <person name="Kyrpides N."/>
            <person name="Ovchinnikova G."/>
            <person name="Zhao F."/>
            <person name="Li T."/>
            <person name="Liu Z."/>
            <person name="Overmann J."/>
            <person name="Bryant D.A."/>
            <person name="Richardson P."/>
        </authorList>
    </citation>
    <scope>NUCLEOTIDE SEQUENCE [LARGE SCALE GENOMIC DNA]</scope>
    <source>
        <strain evidence="9">DSM 245 / NBRC 103803 / 6330</strain>
    </source>
</reference>
<gene>
    <name evidence="8" type="ordered locus">Clim_1779</name>
</gene>
<evidence type="ECO:0000256" key="1">
    <source>
        <dbReference type="ARBA" id="ARBA00004781"/>
    </source>
</evidence>
<dbReference type="HOGENOM" id="CLU_045518_1_2_10"/>
<dbReference type="NCBIfam" id="TIGR01214">
    <property type="entry name" value="rmlD"/>
    <property type="match status" value="1"/>
</dbReference>
<evidence type="ECO:0000256" key="2">
    <source>
        <dbReference type="ARBA" id="ARBA00010944"/>
    </source>
</evidence>
<proteinExistence type="inferred from homology"/>
<dbReference type="InterPro" id="IPR029903">
    <property type="entry name" value="RmlD-like-bd"/>
</dbReference>
<evidence type="ECO:0000256" key="5">
    <source>
        <dbReference type="ARBA" id="ARBA00048200"/>
    </source>
</evidence>
<evidence type="ECO:0000259" key="7">
    <source>
        <dbReference type="Pfam" id="PF04321"/>
    </source>
</evidence>
<name>B3EEK8_CHLL2</name>
<dbReference type="EC" id="1.1.1.133" evidence="3 6"/>
<dbReference type="GO" id="GO:0019305">
    <property type="term" value="P:dTDP-rhamnose biosynthetic process"/>
    <property type="evidence" value="ECO:0007669"/>
    <property type="project" value="UniProtKB-UniPathway"/>
</dbReference>
<dbReference type="RefSeq" id="WP_012466691.1">
    <property type="nucleotide sequence ID" value="NC_010803.1"/>
</dbReference>
<dbReference type="Pfam" id="PF04321">
    <property type="entry name" value="RmlD_sub_bind"/>
    <property type="match status" value="1"/>
</dbReference>
<dbReference type="eggNOG" id="COG1091">
    <property type="taxonomic scope" value="Bacteria"/>
</dbReference>
<dbReference type="SUPFAM" id="SSF51735">
    <property type="entry name" value="NAD(P)-binding Rossmann-fold domains"/>
    <property type="match status" value="1"/>
</dbReference>
<dbReference type="Gene3D" id="3.40.50.720">
    <property type="entry name" value="NAD(P)-binding Rossmann-like Domain"/>
    <property type="match status" value="1"/>
</dbReference>
<keyword evidence="6" id="KW-0521">NADP</keyword>
<dbReference type="KEGG" id="cli:Clim_1779"/>
<evidence type="ECO:0000256" key="3">
    <source>
        <dbReference type="ARBA" id="ARBA00012929"/>
    </source>
</evidence>
<comment type="catalytic activity">
    <reaction evidence="5">
        <text>dTDP-beta-L-rhamnose + NADP(+) = dTDP-4-dehydro-beta-L-rhamnose + NADPH + H(+)</text>
        <dbReference type="Rhea" id="RHEA:21796"/>
        <dbReference type="ChEBI" id="CHEBI:15378"/>
        <dbReference type="ChEBI" id="CHEBI:57510"/>
        <dbReference type="ChEBI" id="CHEBI:57783"/>
        <dbReference type="ChEBI" id="CHEBI:58349"/>
        <dbReference type="ChEBI" id="CHEBI:62830"/>
        <dbReference type="EC" id="1.1.1.133"/>
    </reaction>
</comment>
<dbReference type="Gene3D" id="3.90.25.10">
    <property type="entry name" value="UDP-galactose 4-epimerase, domain 1"/>
    <property type="match status" value="1"/>
</dbReference>
<dbReference type="InterPro" id="IPR036291">
    <property type="entry name" value="NAD(P)-bd_dom_sf"/>
</dbReference>
<dbReference type="EMBL" id="CP001097">
    <property type="protein sequence ID" value="ACD90818.1"/>
    <property type="molecule type" value="Genomic_DNA"/>
</dbReference>
<dbReference type="PANTHER" id="PTHR10491:SF4">
    <property type="entry name" value="METHIONINE ADENOSYLTRANSFERASE 2 SUBUNIT BETA"/>
    <property type="match status" value="1"/>
</dbReference>
<protein>
    <recommendedName>
        <fullName evidence="4 6">dTDP-4-dehydrorhamnose reductase</fullName>
        <ecNumber evidence="3 6">1.1.1.133</ecNumber>
    </recommendedName>
</protein>
<evidence type="ECO:0000256" key="4">
    <source>
        <dbReference type="ARBA" id="ARBA00017099"/>
    </source>
</evidence>
<dbReference type="GO" id="GO:0008831">
    <property type="term" value="F:dTDP-4-dehydrorhamnose reductase activity"/>
    <property type="evidence" value="ECO:0007669"/>
    <property type="project" value="UniProtKB-EC"/>
</dbReference>
<organism evidence="8 9">
    <name type="scientific">Chlorobium limicola (strain DSM 245 / NBRC 103803 / 6330)</name>
    <dbReference type="NCBI Taxonomy" id="290315"/>
    <lineage>
        <taxon>Bacteria</taxon>
        <taxon>Pseudomonadati</taxon>
        <taxon>Chlorobiota</taxon>
        <taxon>Chlorobiia</taxon>
        <taxon>Chlorobiales</taxon>
        <taxon>Chlorobiaceae</taxon>
        <taxon>Chlorobium/Pelodictyon group</taxon>
        <taxon>Chlorobium</taxon>
    </lineage>
</organism>
<dbReference type="Proteomes" id="UP000008841">
    <property type="component" value="Chromosome"/>
</dbReference>
<dbReference type="CDD" id="cd05254">
    <property type="entry name" value="dTDP_HR_like_SDR_e"/>
    <property type="match status" value="1"/>
</dbReference>
<dbReference type="PANTHER" id="PTHR10491">
    <property type="entry name" value="DTDP-4-DEHYDRORHAMNOSE REDUCTASE"/>
    <property type="match status" value="1"/>
</dbReference>
<keyword evidence="6 8" id="KW-0560">Oxidoreductase</keyword>
<dbReference type="AlphaFoldDB" id="B3EEK8"/>
<comment type="function">
    <text evidence="6">Catalyzes the reduction of dTDP-6-deoxy-L-lyxo-4-hexulose to yield dTDP-L-rhamnose.</text>
</comment>
<comment type="pathway">
    <text evidence="1 6">Carbohydrate biosynthesis; dTDP-L-rhamnose biosynthesis.</text>
</comment>
<accession>B3EEK8</accession>
<dbReference type="GO" id="GO:0005829">
    <property type="term" value="C:cytosol"/>
    <property type="evidence" value="ECO:0007669"/>
    <property type="project" value="TreeGrafter"/>
</dbReference>
<feature type="domain" description="RmlD-like substrate binding" evidence="7">
    <location>
        <begin position="6"/>
        <end position="289"/>
    </location>
</feature>
<comment type="similarity">
    <text evidence="2 6">Belongs to the dTDP-4-dehydrorhamnose reductase family.</text>
</comment>
<sequence length="297" mass="32808">MNGMKMNILVTGGNGQLGSSIRERIVSYPDWRFSFYDLPELDITSEEQVEDAVRRTECGAIINCAAYTAVDKAETDHDPAYRVNRDGAGVLAACAKACGALLVHISTDYVFDGSSCRPYTESDTPAPLGVYGRSKLEGEQLIREIAPSYLIIRTSWLYSLYGQNFLKTMLRLGAERDQLDVVFDQAGTPTCADDLADAILAILAKAEPGKQYAGLYHYSNEGVCSWYDFATAIMRLKQFPCRVRPIESSGYPTPAPRPAYSVLNKGAIKTDWGLDIPHWYDTLADCLTTRQVNQPSS</sequence>
<evidence type="ECO:0000256" key="6">
    <source>
        <dbReference type="RuleBase" id="RU364082"/>
    </source>
</evidence>
<evidence type="ECO:0000313" key="8">
    <source>
        <dbReference type="EMBL" id="ACD90818.1"/>
    </source>
</evidence>
<dbReference type="UniPathway" id="UPA00124"/>
<dbReference type="InterPro" id="IPR005913">
    <property type="entry name" value="dTDP_dehydrorham_reduct"/>
</dbReference>
<dbReference type="STRING" id="290315.Clim_1779"/>